<dbReference type="RefSeq" id="XP_043162550.1">
    <property type="nucleotide sequence ID" value="XM_043306615.1"/>
</dbReference>
<reference evidence="2 3" key="1">
    <citation type="submission" date="2018-10" db="EMBL/GenBank/DDBJ databases">
        <title>Pan-genome distribution and transcriptional activeness of fungal secondary metabolism genes in Aspergillus section Fumigati.</title>
        <authorList>
            <person name="Takahashi H."/>
            <person name="Umemura M."/>
            <person name="Ninomiya A."/>
            <person name="Kusuya Y."/>
            <person name="Urayama S."/>
            <person name="Shimizu M."/>
            <person name="Watanabe A."/>
            <person name="Kamei K."/>
            <person name="Yaguchi T."/>
            <person name="Hagiwara D."/>
        </authorList>
    </citation>
    <scope>NUCLEOTIDE SEQUENCE [LARGE SCALE GENOMIC DNA]</scope>
    <source>
        <strain evidence="2 3">IFM 55266</strain>
    </source>
</reference>
<feature type="signal peptide" evidence="1">
    <location>
        <begin position="1"/>
        <end position="20"/>
    </location>
</feature>
<keyword evidence="3" id="KW-1185">Reference proteome</keyword>
<dbReference type="Proteomes" id="UP001043456">
    <property type="component" value="Unassembled WGS sequence"/>
</dbReference>
<dbReference type="InterPro" id="IPR018225">
    <property type="entry name" value="Transaldolase_AS"/>
</dbReference>
<accession>A0A9P3BJZ9</accession>
<dbReference type="EMBL" id="BHVY01000008">
    <property type="protein sequence ID" value="GIJ91804.1"/>
    <property type="molecule type" value="Genomic_DNA"/>
</dbReference>
<name>A0A9P3BJZ9_9EURO</name>
<comment type="caution">
    <text evidence="2">The sequence shown here is derived from an EMBL/GenBank/DDBJ whole genome shotgun (WGS) entry which is preliminary data.</text>
</comment>
<evidence type="ECO:0000313" key="3">
    <source>
        <dbReference type="Proteomes" id="UP001043456"/>
    </source>
</evidence>
<dbReference type="GeneID" id="67009387"/>
<keyword evidence="1" id="KW-0732">Signal</keyword>
<proteinExistence type="predicted"/>
<organism evidence="2 3">
    <name type="scientific">Aspergillus pseudoviridinutans</name>
    <dbReference type="NCBI Taxonomy" id="1517512"/>
    <lineage>
        <taxon>Eukaryota</taxon>
        <taxon>Fungi</taxon>
        <taxon>Dikarya</taxon>
        <taxon>Ascomycota</taxon>
        <taxon>Pezizomycotina</taxon>
        <taxon>Eurotiomycetes</taxon>
        <taxon>Eurotiomycetidae</taxon>
        <taxon>Eurotiales</taxon>
        <taxon>Aspergillaceae</taxon>
        <taxon>Aspergillus</taxon>
        <taxon>Aspergillus subgen. Fumigati</taxon>
    </lineage>
</organism>
<feature type="chain" id="PRO_5040466577" evidence="1">
    <location>
        <begin position="21"/>
        <end position="131"/>
    </location>
</feature>
<gene>
    <name evidence="2" type="ORF">Asppvi_010777</name>
</gene>
<protein>
    <submittedName>
        <fullName evidence="2">Uncharacterized protein</fullName>
    </submittedName>
</protein>
<dbReference type="GO" id="GO:0005975">
    <property type="term" value="P:carbohydrate metabolic process"/>
    <property type="evidence" value="ECO:0007669"/>
    <property type="project" value="InterPro"/>
</dbReference>
<dbReference type="PROSITE" id="PS01054">
    <property type="entry name" value="TRANSALDOLASE_1"/>
    <property type="match status" value="1"/>
</dbReference>
<sequence>MFMFKSILLLSAVSLPFGSAAPADNAVLAAPALPLDDSADSIVNITRRGVTTNPAVMYTRFGGTTCGTSCGSAYCTDTTPDATCIEFSAGSIVIDEFFGNCRFSKFAYTNQSRKIMEDLRAESLDTSHANE</sequence>
<evidence type="ECO:0000313" key="2">
    <source>
        <dbReference type="EMBL" id="GIJ91804.1"/>
    </source>
</evidence>
<evidence type="ECO:0000256" key="1">
    <source>
        <dbReference type="SAM" id="SignalP"/>
    </source>
</evidence>
<dbReference type="AlphaFoldDB" id="A0A9P3BJZ9"/>